<accession>A0A9E5A8D6</accession>
<reference evidence="2" key="1">
    <citation type="submission" date="2022-12" db="EMBL/GenBank/DDBJ databases">
        <title>Reclassification of two methanogenic archaea species isolated from the Kolyma lowland permafrost.</title>
        <authorList>
            <person name="Trubitsyn V.E."/>
            <person name="Rivkina E.M."/>
            <person name="Shcherbakova V.A."/>
        </authorList>
    </citation>
    <scope>NUCLEOTIDE SEQUENCE</scope>
    <source>
        <strain evidence="1">M2</strain>
        <strain evidence="2">MK4</strain>
    </source>
</reference>
<dbReference type="AlphaFoldDB" id="A0A9E5A8D6"/>
<evidence type="ECO:0000313" key="3">
    <source>
        <dbReference type="Proteomes" id="UP001068021"/>
    </source>
</evidence>
<evidence type="ECO:0000313" key="2">
    <source>
        <dbReference type="EMBL" id="MCZ3374262.1"/>
    </source>
</evidence>
<sequence length="94" mass="10619">MLFTAVSKHDSKQCPLKTGEGVKMLKDMFSEENLKKNNINLSDAFISCPKEKHSTHEGVFIINAESEADVKKLFGTMDVEIKEVVPFKDIVKNF</sequence>
<dbReference type="EMBL" id="JAPVES010000030">
    <property type="protein sequence ID" value="MCZ3374262.1"/>
    <property type="molecule type" value="Genomic_DNA"/>
</dbReference>
<dbReference type="EMBL" id="JAPVER010000020">
    <property type="protein sequence ID" value="MCZ3366594.1"/>
    <property type="molecule type" value="Genomic_DNA"/>
</dbReference>
<keyword evidence="3" id="KW-1185">Reference proteome</keyword>
<evidence type="ECO:0000313" key="1">
    <source>
        <dbReference type="EMBL" id="MCZ3366594.1"/>
    </source>
</evidence>
<dbReference type="RefSeq" id="WP_048080985.1">
    <property type="nucleotide sequence ID" value="NZ_JAPVER010000020.1"/>
</dbReference>
<dbReference type="Proteomes" id="UP001068021">
    <property type="component" value="Unassembled WGS sequence"/>
</dbReference>
<protein>
    <submittedName>
        <fullName evidence="2">Uncharacterized protein</fullName>
    </submittedName>
</protein>
<gene>
    <name evidence="2" type="ORF">O3H35_16555</name>
    <name evidence="1" type="ORF">O3H54_11955</name>
</gene>
<comment type="caution">
    <text evidence="2">The sequence shown here is derived from an EMBL/GenBank/DDBJ whole genome shotgun (WGS) entry which is preliminary data.</text>
</comment>
<name>A0A9E5A8D6_9EURY</name>
<organism evidence="2">
    <name type="scientific">Methanobacterium veterum</name>
    <dbReference type="NCBI Taxonomy" id="408577"/>
    <lineage>
        <taxon>Archaea</taxon>
        <taxon>Methanobacteriati</taxon>
        <taxon>Methanobacteriota</taxon>
        <taxon>Methanomada group</taxon>
        <taxon>Methanobacteria</taxon>
        <taxon>Methanobacteriales</taxon>
        <taxon>Methanobacteriaceae</taxon>
        <taxon>Methanobacterium</taxon>
    </lineage>
</organism>
<proteinExistence type="predicted"/>
<dbReference type="Proteomes" id="UP001074446">
    <property type="component" value="Unassembled WGS sequence"/>
</dbReference>